<dbReference type="GO" id="GO:0008146">
    <property type="term" value="F:sulfotransferase activity"/>
    <property type="evidence" value="ECO:0007669"/>
    <property type="project" value="InterPro"/>
</dbReference>
<organism evidence="4">
    <name type="scientific">Timema genevievae</name>
    <name type="common">Walking stick</name>
    <dbReference type="NCBI Taxonomy" id="629358"/>
    <lineage>
        <taxon>Eukaryota</taxon>
        <taxon>Metazoa</taxon>
        <taxon>Ecdysozoa</taxon>
        <taxon>Arthropoda</taxon>
        <taxon>Hexapoda</taxon>
        <taxon>Insecta</taxon>
        <taxon>Pterygota</taxon>
        <taxon>Neoptera</taxon>
        <taxon>Polyneoptera</taxon>
        <taxon>Phasmatodea</taxon>
        <taxon>Timematodea</taxon>
        <taxon>Timematoidea</taxon>
        <taxon>Timematidae</taxon>
        <taxon>Timema</taxon>
    </lineage>
</organism>
<dbReference type="PANTHER" id="PTHR11783">
    <property type="entry name" value="SULFOTRANSFERASE SULT"/>
    <property type="match status" value="1"/>
</dbReference>
<dbReference type="InterPro" id="IPR000863">
    <property type="entry name" value="Sulfotransferase_dom"/>
</dbReference>
<dbReference type="SUPFAM" id="SSF52540">
    <property type="entry name" value="P-loop containing nucleoside triphosphate hydrolases"/>
    <property type="match status" value="1"/>
</dbReference>
<accession>A0A7R9K755</accession>
<reference evidence="4" key="1">
    <citation type="submission" date="2020-11" db="EMBL/GenBank/DDBJ databases">
        <authorList>
            <person name="Tran Van P."/>
        </authorList>
    </citation>
    <scope>NUCLEOTIDE SEQUENCE</scope>
</reference>
<comment type="similarity">
    <text evidence="1">Belongs to the sulfotransferase 1 family.</text>
</comment>
<evidence type="ECO:0000256" key="2">
    <source>
        <dbReference type="ARBA" id="ARBA00022679"/>
    </source>
</evidence>
<evidence type="ECO:0000256" key="1">
    <source>
        <dbReference type="ARBA" id="ARBA00005771"/>
    </source>
</evidence>
<name>A0A7R9K755_TIMGE</name>
<protein>
    <recommendedName>
        <fullName evidence="3">Sulfotransferase domain-containing protein</fullName>
    </recommendedName>
</protein>
<feature type="domain" description="Sulfotransferase" evidence="3">
    <location>
        <begin position="161"/>
        <end position="430"/>
    </location>
</feature>
<proteinExistence type="inferred from homology"/>
<keyword evidence="2" id="KW-0808">Transferase</keyword>
<dbReference type="InterPro" id="IPR027417">
    <property type="entry name" value="P-loop_NTPase"/>
</dbReference>
<dbReference type="AlphaFoldDB" id="A0A7R9K755"/>
<dbReference type="Pfam" id="PF00685">
    <property type="entry name" value="Sulfotransfer_1"/>
    <property type="match status" value="1"/>
</dbReference>
<evidence type="ECO:0000313" key="4">
    <source>
        <dbReference type="EMBL" id="CAD7605824.1"/>
    </source>
</evidence>
<sequence>MIQKNSACEEPRGPLAELLNKYFVSDFRKSYVKVGPEKVVLPVNFVNFSEQIDGLHVREEDVWVISHPKCGELGTLALWWVRGIRRSPLTGKFTLTLIQQRAAIMSGKLEYSTLDGDLGQVLEKSFTPDFRNGYVSVKDIVMPKYFTKFGDKIQNLEIYNDDVWVVSFPKTGTTWTQEMVWCIANDLDFQAAKVPLPERFPFLDHSPLFDYTDILPRIPDLQLPTFVLDSVQHIADLPSPRFIKTHLPWSLLPGQIRTGDRRPKIVYVARNAKDTCVSYYHHCTLMEGYQGDFEDFCKLFLGDTLCFAPFWSHVLGFWKRRQEPNILFLKYEDMKKDLPAIIRRTAVFLGKRLSDNQVDSLSHHLSFDSMKKNRSVNYEEVVEINRRFNLIPAEGDFMRAGQVGGWKGKMTEQQVEQFDQWTEEHLEETGLCF</sequence>
<gene>
    <name evidence="4" type="ORF">TGEB3V08_LOCUS9633</name>
</gene>
<evidence type="ECO:0000259" key="3">
    <source>
        <dbReference type="Pfam" id="PF00685"/>
    </source>
</evidence>
<dbReference type="Gene3D" id="3.40.50.300">
    <property type="entry name" value="P-loop containing nucleotide triphosphate hydrolases"/>
    <property type="match status" value="2"/>
</dbReference>
<dbReference type="EMBL" id="OE844628">
    <property type="protein sequence ID" value="CAD7605824.1"/>
    <property type="molecule type" value="Genomic_DNA"/>
</dbReference>